<evidence type="ECO:0000259" key="1">
    <source>
        <dbReference type="Pfam" id="PF01425"/>
    </source>
</evidence>
<dbReference type="VEuPathDB" id="FungiDB:EMCG_07474"/>
<feature type="domain" description="Amidase" evidence="1">
    <location>
        <begin position="55"/>
        <end position="263"/>
    </location>
</feature>
<dbReference type="EMBL" id="LCZI01000383">
    <property type="protein sequence ID" value="KKZ66868.1"/>
    <property type="molecule type" value="Genomic_DNA"/>
</dbReference>
<comment type="caution">
    <text evidence="2">The sequence shown here is derived from an EMBL/GenBank/DDBJ whole genome shotgun (WGS) entry which is preliminary data.</text>
</comment>
<sequence>MATAVENQLVVIAESAEAPRSLRLQMPACHGIDIEDLSITQLQKCLIERKFSTRDLVETYLKRIEQLNGLLKRVPAVIQVNIDALTIAECLDDELENCKLRSPLHGIPFLVKDNIATKDSMETTAGSMMPIGATVPQDAHVVSLLRDAGAILLGHANLSEWAAMRSINSSEGYSYRRSQCRNPYNLAEHPGGSSCGITVAVVTNMCAFRLGTETDGSVMIAADRNAVAGIKPTVGLISIKGVIPESSSLDTVGPFGKTVLDAITSGFKSDESSHKTNKDGVGFITGGYK</sequence>
<dbReference type="Gene3D" id="3.90.1300.10">
    <property type="entry name" value="Amidase signature (AS) domain"/>
    <property type="match status" value="1"/>
</dbReference>
<dbReference type="Pfam" id="PF01425">
    <property type="entry name" value="Amidase"/>
    <property type="match status" value="1"/>
</dbReference>
<name>A0A0G2I8M1_9EURO</name>
<evidence type="ECO:0000313" key="3">
    <source>
        <dbReference type="Proteomes" id="UP000034164"/>
    </source>
</evidence>
<reference evidence="3" key="1">
    <citation type="journal article" date="2015" name="PLoS Genet.">
        <title>The dynamic genome and transcriptome of the human fungal pathogen Blastomyces and close relative Emmonsia.</title>
        <authorList>
            <person name="Munoz J.F."/>
            <person name="Gauthier G.M."/>
            <person name="Desjardins C.A."/>
            <person name="Gallo J.E."/>
            <person name="Holder J."/>
            <person name="Sullivan T.D."/>
            <person name="Marty A.J."/>
            <person name="Carmen J.C."/>
            <person name="Chen Z."/>
            <person name="Ding L."/>
            <person name="Gujja S."/>
            <person name="Magrini V."/>
            <person name="Misas E."/>
            <person name="Mitreva M."/>
            <person name="Priest M."/>
            <person name="Saif S."/>
            <person name="Whiston E.A."/>
            <person name="Young S."/>
            <person name="Zeng Q."/>
            <person name="Goldman W.E."/>
            <person name="Mardis E.R."/>
            <person name="Taylor J.W."/>
            <person name="McEwen J.G."/>
            <person name="Clay O.K."/>
            <person name="Klein B.S."/>
            <person name="Cuomo C.A."/>
        </authorList>
    </citation>
    <scope>NUCLEOTIDE SEQUENCE [LARGE SCALE GENOMIC DNA]</scope>
    <source>
        <strain evidence="3">UAMH 3008</strain>
    </source>
</reference>
<dbReference type="SUPFAM" id="SSF75304">
    <property type="entry name" value="Amidase signature (AS) enzymes"/>
    <property type="match status" value="1"/>
</dbReference>
<organism evidence="2 3">
    <name type="scientific">[Emmonsia] crescens</name>
    <dbReference type="NCBI Taxonomy" id="73230"/>
    <lineage>
        <taxon>Eukaryota</taxon>
        <taxon>Fungi</taxon>
        <taxon>Dikarya</taxon>
        <taxon>Ascomycota</taxon>
        <taxon>Pezizomycotina</taxon>
        <taxon>Eurotiomycetes</taxon>
        <taxon>Eurotiomycetidae</taxon>
        <taxon>Onygenales</taxon>
        <taxon>Ajellomycetaceae</taxon>
        <taxon>Emergomyces</taxon>
    </lineage>
</organism>
<dbReference type="PANTHER" id="PTHR42678">
    <property type="entry name" value="AMIDASE"/>
    <property type="match status" value="1"/>
</dbReference>
<accession>A0A0G2I8M1</accession>
<dbReference type="OrthoDB" id="566138at2759"/>
<dbReference type="Proteomes" id="UP000034164">
    <property type="component" value="Unassembled WGS sequence"/>
</dbReference>
<evidence type="ECO:0000313" key="2">
    <source>
        <dbReference type="EMBL" id="KKZ66868.1"/>
    </source>
</evidence>
<dbReference type="InterPro" id="IPR036928">
    <property type="entry name" value="AS_sf"/>
</dbReference>
<proteinExistence type="predicted"/>
<dbReference type="AlphaFoldDB" id="A0A0G2I8M1"/>
<dbReference type="PANTHER" id="PTHR42678:SF37">
    <property type="entry name" value="AMIDASE C869.01-RELATED"/>
    <property type="match status" value="1"/>
</dbReference>
<protein>
    <recommendedName>
        <fullName evidence="1">Amidase domain-containing protein</fullName>
    </recommendedName>
</protein>
<gene>
    <name evidence="2" type="ORF">EMCG_07474</name>
</gene>
<dbReference type="InterPro" id="IPR023631">
    <property type="entry name" value="Amidase_dom"/>
</dbReference>